<reference evidence="1 2" key="1">
    <citation type="journal article" date="2014" name="Nat. Genet.">
        <title>Genome sequence of the hot pepper provides insights into the evolution of pungency in Capsicum species.</title>
        <authorList>
            <person name="Kim S."/>
            <person name="Park M."/>
            <person name="Yeom S.I."/>
            <person name="Kim Y.M."/>
            <person name="Lee J.M."/>
            <person name="Lee H.A."/>
            <person name="Seo E."/>
            <person name="Choi J."/>
            <person name="Cheong K."/>
            <person name="Kim K.T."/>
            <person name="Jung K."/>
            <person name="Lee G.W."/>
            <person name="Oh S.K."/>
            <person name="Bae C."/>
            <person name="Kim S.B."/>
            <person name="Lee H.Y."/>
            <person name="Kim S.Y."/>
            <person name="Kim M.S."/>
            <person name="Kang B.C."/>
            <person name="Jo Y.D."/>
            <person name="Yang H.B."/>
            <person name="Jeong H.J."/>
            <person name="Kang W.H."/>
            <person name="Kwon J.K."/>
            <person name="Shin C."/>
            <person name="Lim J.Y."/>
            <person name="Park J.H."/>
            <person name="Huh J.H."/>
            <person name="Kim J.S."/>
            <person name="Kim B.D."/>
            <person name="Cohen O."/>
            <person name="Paran I."/>
            <person name="Suh M.C."/>
            <person name="Lee S.B."/>
            <person name="Kim Y.K."/>
            <person name="Shin Y."/>
            <person name="Noh S.J."/>
            <person name="Park J."/>
            <person name="Seo Y.S."/>
            <person name="Kwon S.Y."/>
            <person name="Kim H.A."/>
            <person name="Park J.M."/>
            <person name="Kim H.J."/>
            <person name="Choi S.B."/>
            <person name="Bosland P.W."/>
            <person name="Reeves G."/>
            <person name="Jo S.H."/>
            <person name="Lee B.W."/>
            <person name="Cho H.T."/>
            <person name="Choi H.S."/>
            <person name="Lee M.S."/>
            <person name="Yu Y."/>
            <person name="Do Choi Y."/>
            <person name="Park B.S."/>
            <person name="van Deynze A."/>
            <person name="Ashrafi H."/>
            <person name="Hill T."/>
            <person name="Kim W.T."/>
            <person name="Pai H.S."/>
            <person name="Ahn H.K."/>
            <person name="Yeam I."/>
            <person name="Giovannoni J.J."/>
            <person name="Rose J.K."/>
            <person name="Sorensen I."/>
            <person name="Lee S.J."/>
            <person name="Kim R.W."/>
            <person name="Choi I.Y."/>
            <person name="Choi B.S."/>
            <person name="Lim J.S."/>
            <person name="Lee Y.H."/>
            <person name="Choi D."/>
        </authorList>
    </citation>
    <scope>NUCLEOTIDE SEQUENCE [LARGE SCALE GENOMIC DNA]</scope>
    <source>
        <strain evidence="2">cv. CM334</strain>
    </source>
</reference>
<name>A0A2G2YA56_CAPAN</name>
<proteinExistence type="predicted"/>
<dbReference type="Proteomes" id="UP000222542">
    <property type="component" value="Unassembled WGS sequence"/>
</dbReference>
<accession>A0A2G2YA56</accession>
<dbReference type="EMBL" id="AYRZ02000012">
    <property type="protein sequence ID" value="PHT66645.1"/>
    <property type="molecule type" value="Genomic_DNA"/>
</dbReference>
<organism evidence="1 2">
    <name type="scientific">Capsicum annuum</name>
    <name type="common">Capsicum pepper</name>
    <dbReference type="NCBI Taxonomy" id="4072"/>
    <lineage>
        <taxon>Eukaryota</taxon>
        <taxon>Viridiplantae</taxon>
        <taxon>Streptophyta</taxon>
        <taxon>Embryophyta</taxon>
        <taxon>Tracheophyta</taxon>
        <taxon>Spermatophyta</taxon>
        <taxon>Magnoliopsida</taxon>
        <taxon>eudicotyledons</taxon>
        <taxon>Gunneridae</taxon>
        <taxon>Pentapetalae</taxon>
        <taxon>asterids</taxon>
        <taxon>lamiids</taxon>
        <taxon>Solanales</taxon>
        <taxon>Solanaceae</taxon>
        <taxon>Solanoideae</taxon>
        <taxon>Capsiceae</taxon>
        <taxon>Capsicum</taxon>
    </lineage>
</organism>
<dbReference type="InterPro" id="IPR038765">
    <property type="entry name" value="Papain-like_cys_pep_sf"/>
</dbReference>
<protein>
    <recommendedName>
        <fullName evidence="3">Ubiquitin-like protease family profile domain-containing protein</fullName>
    </recommendedName>
</protein>
<dbReference type="AlphaFoldDB" id="A0A2G2YA56"/>
<evidence type="ECO:0000313" key="2">
    <source>
        <dbReference type="Proteomes" id="UP000222542"/>
    </source>
</evidence>
<gene>
    <name evidence="1" type="ORF">T459_31070</name>
</gene>
<evidence type="ECO:0008006" key="3">
    <source>
        <dbReference type="Google" id="ProtNLM"/>
    </source>
</evidence>
<comment type="caution">
    <text evidence="1">The sequence shown here is derived from an EMBL/GenBank/DDBJ whole genome shotgun (WGS) entry which is preliminary data.</text>
</comment>
<sequence>MAKIWPTYLDMSDFLDQNVHADWLTIEAYRNKIGNQFDVKYVKRISQQIIGSLGCGLFVATYAEYLNDVLQVPNKGLDAGLLRKRYAIILWKCGEAKDQKPYSSDIKDPR</sequence>
<keyword evidence="2" id="KW-1185">Reference proteome</keyword>
<reference evidence="1 2" key="2">
    <citation type="journal article" date="2017" name="Genome Biol.">
        <title>New reference genome sequences of hot pepper reveal the massive evolution of plant disease-resistance genes by retroduplication.</title>
        <authorList>
            <person name="Kim S."/>
            <person name="Park J."/>
            <person name="Yeom S.I."/>
            <person name="Kim Y.M."/>
            <person name="Seo E."/>
            <person name="Kim K.T."/>
            <person name="Kim M.S."/>
            <person name="Lee J.M."/>
            <person name="Cheong K."/>
            <person name="Shin H.S."/>
            <person name="Kim S.B."/>
            <person name="Han K."/>
            <person name="Lee J."/>
            <person name="Park M."/>
            <person name="Lee H.A."/>
            <person name="Lee H.Y."/>
            <person name="Lee Y."/>
            <person name="Oh S."/>
            <person name="Lee J.H."/>
            <person name="Choi E."/>
            <person name="Choi E."/>
            <person name="Lee S.E."/>
            <person name="Jeon J."/>
            <person name="Kim H."/>
            <person name="Choi G."/>
            <person name="Song H."/>
            <person name="Lee J."/>
            <person name="Lee S.C."/>
            <person name="Kwon J.K."/>
            <person name="Lee H.Y."/>
            <person name="Koo N."/>
            <person name="Hong Y."/>
            <person name="Kim R.W."/>
            <person name="Kang W.H."/>
            <person name="Huh J.H."/>
            <person name="Kang B.C."/>
            <person name="Yang T.J."/>
            <person name="Lee Y.H."/>
            <person name="Bennetzen J.L."/>
            <person name="Choi D."/>
        </authorList>
    </citation>
    <scope>NUCLEOTIDE SEQUENCE [LARGE SCALE GENOMIC DNA]</scope>
    <source>
        <strain evidence="2">cv. CM334</strain>
    </source>
</reference>
<dbReference type="Gramene" id="PHT66645">
    <property type="protein sequence ID" value="PHT66645"/>
    <property type="gene ID" value="T459_31070"/>
</dbReference>
<evidence type="ECO:0000313" key="1">
    <source>
        <dbReference type="EMBL" id="PHT66645.1"/>
    </source>
</evidence>
<dbReference type="PANTHER" id="PTHR33022">
    <property type="entry name" value="DUF1985 DOMAIN-CONTAINING PROTEIN"/>
    <property type="match status" value="1"/>
</dbReference>
<dbReference type="SUPFAM" id="SSF54001">
    <property type="entry name" value="Cysteine proteinases"/>
    <property type="match status" value="1"/>
</dbReference>
<dbReference type="PANTHER" id="PTHR33022:SF13">
    <property type="entry name" value="UBIQUITIN-LIKE PROTEASE FAMILY PROFILE DOMAIN-CONTAINING PROTEIN"/>
    <property type="match status" value="1"/>
</dbReference>